<feature type="region of interest" description="Disordered" evidence="6">
    <location>
        <begin position="147"/>
        <end position="196"/>
    </location>
</feature>
<dbReference type="SMART" id="SM00105">
    <property type="entry name" value="ArfGap"/>
    <property type="match status" value="1"/>
</dbReference>
<evidence type="ECO:0000256" key="2">
    <source>
        <dbReference type="ARBA" id="ARBA00022723"/>
    </source>
</evidence>
<keyword evidence="3 5" id="KW-0863">Zinc-finger</keyword>
<dbReference type="PROSITE" id="PS50115">
    <property type="entry name" value="ARFGAP"/>
    <property type="match status" value="1"/>
</dbReference>
<proteinExistence type="predicted"/>
<dbReference type="PANTHER" id="PTHR45705:SF1">
    <property type="entry name" value="FI20236P1"/>
    <property type="match status" value="1"/>
</dbReference>
<dbReference type="PANTHER" id="PTHR45705">
    <property type="entry name" value="FI20236P1"/>
    <property type="match status" value="1"/>
</dbReference>
<dbReference type="FunFam" id="1.10.220.150:FF:000009">
    <property type="entry name" value="stromal membrane-associated protein 1 isoform X1"/>
    <property type="match status" value="1"/>
</dbReference>
<dbReference type="CDD" id="cd08839">
    <property type="entry name" value="ArfGap_SMAP"/>
    <property type="match status" value="1"/>
</dbReference>
<evidence type="ECO:0000256" key="4">
    <source>
        <dbReference type="ARBA" id="ARBA00022833"/>
    </source>
</evidence>
<keyword evidence="9" id="KW-1185">Reference proteome</keyword>
<name>A0A5E4N7R8_9HEMI</name>
<keyword evidence="1" id="KW-0343">GTPase activation</keyword>
<evidence type="ECO:0000259" key="7">
    <source>
        <dbReference type="PROSITE" id="PS50115"/>
    </source>
</evidence>
<evidence type="ECO:0000256" key="1">
    <source>
        <dbReference type="ARBA" id="ARBA00022468"/>
    </source>
</evidence>
<keyword evidence="4" id="KW-0862">Zinc</keyword>
<dbReference type="InterPro" id="IPR038508">
    <property type="entry name" value="ArfGAP_dom_sf"/>
</dbReference>
<accession>A0A5E4N7R8</accession>
<dbReference type="AlphaFoldDB" id="A0A5E4N7R8"/>
<sequence>MSSKAEKDKQKQIQDRCQSLLNKMLKDDDNKYCVDCDSKGPRWASWNLGIFLCIRCAGIHRNLGVHISKVRSVNLDSWTPEQVVNLQQMGNSRARAVYEANLPDNFRRPQTDSALEAFIRSKYEHKKYIAKEWVQPPLPKVNWDKDLEEEAEKQKKKKREPKPGSVMRNVPSIVPNPLPKPVSLSPRLSSNKKPISIESSHSTDLLGLDTPTKDSNPTLIDTSFTSSCSDSSDPFSSFLSASVSSTTTSSPQVQPTIDPTVGRSTEEENFFNQPTAATKNKLTTDSILALYGNSSSSNNMTANQFKSQNNGFITPQPQQPLFNAFNNNGFPTLPQMQPINNFGNSVNLLSNNLSDFNNLQSTSNSNFASNPFYSMAAKNAPTHFLNHENPLVQNNQFSAFDSSNDLVHLPQQMTMLNLGRPTTAPANANGFTDLSKPSQGGQTLSPNLWQ</sequence>
<feature type="compositionally biased region" description="Polar residues" evidence="6">
    <location>
        <begin position="424"/>
        <end position="450"/>
    </location>
</feature>
<protein>
    <submittedName>
        <fullName evidence="8">Arf GTPase activating protein</fullName>
    </submittedName>
</protein>
<dbReference type="Pfam" id="PF01412">
    <property type="entry name" value="ArfGap"/>
    <property type="match status" value="1"/>
</dbReference>
<evidence type="ECO:0000256" key="6">
    <source>
        <dbReference type="SAM" id="MobiDB-lite"/>
    </source>
</evidence>
<dbReference type="Proteomes" id="UP000325440">
    <property type="component" value="Unassembled WGS sequence"/>
</dbReference>
<dbReference type="Gene3D" id="1.10.220.150">
    <property type="entry name" value="Arf GTPase activating protein"/>
    <property type="match status" value="1"/>
</dbReference>
<organism evidence="8 9">
    <name type="scientific">Cinara cedri</name>
    <dbReference type="NCBI Taxonomy" id="506608"/>
    <lineage>
        <taxon>Eukaryota</taxon>
        <taxon>Metazoa</taxon>
        <taxon>Ecdysozoa</taxon>
        <taxon>Arthropoda</taxon>
        <taxon>Hexapoda</taxon>
        <taxon>Insecta</taxon>
        <taxon>Pterygota</taxon>
        <taxon>Neoptera</taxon>
        <taxon>Paraneoptera</taxon>
        <taxon>Hemiptera</taxon>
        <taxon>Sternorrhyncha</taxon>
        <taxon>Aphidomorpha</taxon>
        <taxon>Aphidoidea</taxon>
        <taxon>Aphididae</taxon>
        <taxon>Lachninae</taxon>
        <taxon>Cinara</taxon>
    </lineage>
</organism>
<dbReference type="PRINTS" id="PR00405">
    <property type="entry name" value="REVINTRACTNG"/>
</dbReference>
<dbReference type="InterPro" id="IPR037278">
    <property type="entry name" value="ARFGAP/RecO"/>
</dbReference>
<dbReference type="InterPro" id="IPR044732">
    <property type="entry name" value="ArfGAP_SMAP1-like"/>
</dbReference>
<feature type="region of interest" description="Disordered" evidence="6">
    <location>
        <begin position="240"/>
        <end position="264"/>
    </location>
</feature>
<dbReference type="GO" id="GO:0005096">
    <property type="term" value="F:GTPase activator activity"/>
    <property type="evidence" value="ECO:0007669"/>
    <property type="project" value="UniProtKB-KW"/>
</dbReference>
<dbReference type="GO" id="GO:0005737">
    <property type="term" value="C:cytoplasm"/>
    <property type="evidence" value="ECO:0007669"/>
    <property type="project" value="TreeGrafter"/>
</dbReference>
<dbReference type="SUPFAM" id="SSF57863">
    <property type="entry name" value="ArfGap/RecO-like zinc finger"/>
    <property type="match status" value="1"/>
</dbReference>
<feature type="region of interest" description="Disordered" evidence="6">
    <location>
        <begin position="420"/>
        <end position="450"/>
    </location>
</feature>
<feature type="domain" description="Arf-GAP" evidence="7">
    <location>
        <begin position="18"/>
        <end position="136"/>
    </location>
</feature>
<dbReference type="GO" id="GO:0008270">
    <property type="term" value="F:zinc ion binding"/>
    <property type="evidence" value="ECO:0007669"/>
    <property type="project" value="UniProtKB-KW"/>
</dbReference>
<evidence type="ECO:0000256" key="3">
    <source>
        <dbReference type="ARBA" id="ARBA00022771"/>
    </source>
</evidence>
<gene>
    <name evidence="8" type="ORF">CINCED_3A024373</name>
</gene>
<dbReference type="InterPro" id="IPR001164">
    <property type="entry name" value="ArfGAP_dom"/>
</dbReference>
<evidence type="ECO:0000313" key="8">
    <source>
        <dbReference type="EMBL" id="VVC40702.1"/>
    </source>
</evidence>
<dbReference type="OrthoDB" id="73919at2759"/>
<evidence type="ECO:0000313" key="9">
    <source>
        <dbReference type="Proteomes" id="UP000325440"/>
    </source>
</evidence>
<evidence type="ECO:0000256" key="5">
    <source>
        <dbReference type="PROSITE-ProRule" id="PRU00288"/>
    </source>
</evidence>
<dbReference type="EMBL" id="CABPRJ010001907">
    <property type="protein sequence ID" value="VVC40702.1"/>
    <property type="molecule type" value="Genomic_DNA"/>
</dbReference>
<feature type="compositionally biased region" description="Polar residues" evidence="6">
    <location>
        <begin position="186"/>
        <end position="196"/>
    </location>
</feature>
<keyword evidence="2" id="KW-0479">Metal-binding</keyword>
<reference evidence="8 9" key="1">
    <citation type="submission" date="2019-08" db="EMBL/GenBank/DDBJ databases">
        <authorList>
            <person name="Alioto T."/>
            <person name="Alioto T."/>
            <person name="Gomez Garrido J."/>
        </authorList>
    </citation>
    <scope>NUCLEOTIDE SEQUENCE [LARGE SCALE GENOMIC DNA]</scope>
</reference>
<feature type="compositionally biased region" description="Low complexity" evidence="6">
    <location>
        <begin position="240"/>
        <end position="250"/>
    </location>
</feature>
<dbReference type="InterPro" id="IPR051718">
    <property type="entry name" value="ARF_GTPase-activating"/>
</dbReference>